<dbReference type="InterPro" id="IPR016024">
    <property type="entry name" value="ARM-type_fold"/>
</dbReference>
<organism evidence="6 7">
    <name type="scientific">Microdochium bolleyi</name>
    <dbReference type="NCBI Taxonomy" id="196109"/>
    <lineage>
        <taxon>Eukaryota</taxon>
        <taxon>Fungi</taxon>
        <taxon>Dikarya</taxon>
        <taxon>Ascomycota</taxon>
        <taxon>Pezizomycotina</taxon>
        <taxon>Sordariomycetes</taxon>
        <taxon>Xylariomycetidae</taxon>
        <taxon>Xylariales</taxon>
        <taxon>Microdochiaceae</taxon>
        <taxon>Microdochium</taxon>
    </lineage>
</organism>
<evidence type="ECO:0000259" key="5">
    <source>
        <dbReference type="PROSITE" id="PS51366"/>
    </source>
</evidence>
<evidence type="ECO:0000313" key="6">
    <source>
        <dbReference type="EMBL" id="KXJ90671.1"/>
    </source>
</evidence>
<dbReference type="Pfam" id="PF02854">
    <property type="entry name" value="MIF4G"/>
    <property type="match status" value="1"/>
</dbReference>
<reference evidence="7" key="1">
    <citation type="submission" date="2016-02" db="EMBL/GenBank/DDBJ databases">
        <title>Draft genome sequence of Microdochium bolleyi, a fungal endophyte of beachgrass.</title>
        <authorList>
            <consortium name="DOE Joint Genome Institute"/>
            <person name="David A.S."/>
            <person name="May G."/>
            <person name="Haridas S."/>
            <person name="Lim J."/>
            <person name="Wang M."/>
            <person name="Labutti K."/>
            <person name="Lipzen A."/>
            <person name="Barry K."/>
            <person name="Grigoriev I.V."/>
        </authorList>
    </citation>
    <scope>NUCLEOTIDE SEQUENCE [LARGE SCALE GENOMIC DNA]</scope>
    <source>
        <strain evidence="7">J235TASD1</strain>
    </source>
</reference>
<comment type="similarity">
    <text evidence="2">Belongs to the CWC22 family.</text>
</comment>
<feature type="compositionally biased region" description="Basic residues" evidence="4">
    <location>
        <begin position="43"/>
        <end position="58"/>
    </location>
</feature>
<feature type="compositionally biased region" description="Acidic residues" evidence="4">
    <location>
        <begin position="237"/>
        <end position="252"/>
    </location>
</feature>
<dbReference type="AlphaFoldDB" id="A0A136J0B7"/>
<proteinExistence type="inferred from homology"/>
<evidence type="ECO:0000256" key="3">
    <source>
        <dbReference type="ARBA" id="ARBA00023242"/>
    </source>
</evidence>
<feature type="compositionally biased region" description="Acidic residues" evidence="4">
    <location>
        <begin position="100"/>
        <end position="125"/>
    </location>
</feature>
<feature type="compositionally biased region" description="Polar residues" evidence="4">
    <location>
        <begin position="126"/>
        <end position="140"/>
    </location>
</feature>
<dbReference type="Proteomes" id="UP000070501">
    <property type="component" value="Unassembled WGS sequence"/>
</dbReference>
<dbReference type="SUPFAM" id="SSF48371">
    <property type="entry name" value="ARM repeat"/>
    <property type="match status" value="1"/>
</dbReference>
<feature type="compositionally biased region" description="Polar residues" evidence="4">
    <location>
        <begin position="69"/>
        <end position="80"/>
    </location>
</feature>
<dbReference type="InParanoid" id="A0A136J0B7"/>
<feature type="region of interest" description="Disordered" evidence="4">
    <location>
        <begin position="282"/>
        <end position="301"/>
    </location>
</feature>
<dbReference type="SMART" id="SM00543">
    <property type="entry name" value="MIF4G"/>
    <property type="match status" value="1"/>
</dbReference>
<evidence type="ECO:0000256" key="1">
    <source>
        <dbReference type="ARBA" id="ARBA00004604"/>
    </source>
</evidence>
<dbReference type="GO" id="GO:0005730">
    <property type="term" value="C:nucleolus"/>
    <property type="evidence" value="ECO:0007669"/>
    <property type="project" value="UniProtKB-SubCell"/>
</dbReference>
<dbReference type="PANTHER" id="PTHR18034:SF4">
    <property type="entry name" value="NUCLEOLAR MIF4G DOMAIN-CONTAINING PROTEIN 1"/>
    <property type="match status" value="1"/>
</dbReference>
<dbReference type="InterPro" id="IPR050781">
    <property type="entry name" value="CWC22_splicing_factor"/>
</dbReference>
<protein>
    <recommendedName>
        <fullName evidence="5">MI domain-containing protein</fullName>
    </recommendedName>
</protein>
<keyword evidence="7" id="KW-1185">Reference proteome</keyword>
<sequence>MKPQQKRKLSLPATLLKELDVQSSNVGRGGSRSQPSRKEQRKAQRVTKRQAKTSHRGPRPSATARPRAVSSTPARQTQTKPVDDHNLLDDDTGASHDEDGTGSDDDEGEDADGFDLDESDEDMSDIDTTATAAGQSTTKVSKSDQKKLAQEDAEIDELERKLGLKGRKAMPKSFEEDGLGDLLDGLGSDEDTGESLEKRKRKAEADDWLAQKRRKAQQAAHASKAGSGRPWQADQDLQSDGDDHDEDSDDMFDGFSGDDSSENEKQAPPQRENPYVAPMTNAAKYVPPSLRKKTGGASDEDAQLRKRIQGLVNRLTNDSMIGITKDISNLYTTNPRQAVTSVLTSILLALVCSPEKRPDSFFTMMAGFIAATHKALGMAFAAQFIQHLVEAFDKYYANASGDHSDTGSKHVATLLAELYNMQVISCSLVFDYIRQFLHNLNELNTELLLRIIQLCGPQLRRDDPQSLQQIVNRVKPADTKGVSVRTSFMIEEMKKLQSNKTKANARNKDLADQRTQIRKKIGTLSGSQDAQPLRIGLQDIHNADKVGKWWLVGASWTGKGQRQDLDGNNMDDDADDVVDDTMEFDVADDDLDIPDLWQLAREQGFNTEVRQRIFVALHAATDYENAELLLRQLKLNKHQRKEIPEVIVRSGERQMEYNPYYALVASKFSVDREARFQFRRCLTTRFRKMGEDIDTGDGEDADLDEESEYNIRWLYNAARLYGTLVASRLLSLNDIVKYRNLMALQEKAQVFVELVLITVLQEVDKGRMKEVLGSLDEDVVRGVQYFIKKNVRSTELVKDRGVKKKLKKSCDAALEILESLQTIDIA</sequence>
<keyword evidence="3" id="KW-0539">Nucleus</keyword>
<feature type="compositionally biased region" description="Basic and acidic residues" evidence="4">
    <location>
        <begin position="141"/>
        <end position="150"/>
    </location>
</feature>
<dbReference type="OrthoDB" id="361797at2759"/>
<evidence type="ECO:0000256" key="4">
    <source>
        <dbReference type="SAM" id="MobiDB-lite"/>
    </source>
</evidence>
<dbReference type="GO" id="GO:0042274">
    <property type="term" value="P:ribosomal small subunit biogenesis"/>
    <property type="evidence" value="ECO:0007669"/>
    <property type="project" value="TreeGrafter"/>
</dbReference>
<dbReference type="PROSITE" id="PS51366">
    <property type="entry name" value="MI"/>
    <property type="match status" value="1"/>
</dbReference>
<evidence type="ECO:0000313" key="7">
    <source>
        <dbReference type="Proteomes" id="UP000070501"/>
    </source>
</evidence>
<dbReference type="STRING" id="196109.A0A136J0B7"/>
<gene>
    <name evidence="6" type="ORF">Micbo1qcDRAFT_148618</name>
</gene>
<dbReference type="PANTHER" id="PTHR18034">
    <property type="entry name" value="CELL CYCLE CONTROL PROTEIN CWF22-RELATED"/>
    <property type="match status" value="1"/>
</dbReference>
<feature type="compositionally biased region" description="Basic and acidic residues" evidence="4">
    <location>
        <begin position="81"/>
        <end position="99"/>
    </location>
</feature>
<accession>A0A136J0B7</accession>
<dbReference type="InterPro" id="IPR003890">
    <property type="entry name" value="MIF4G-like_typ-3"/>
</dbReference>
<comment type="subcellular location">
    <subcellularLocation>
        <location evidence="1">Nucleus</location>
        <location evidence="1">Nucleolus</location>
    </subcellularLocation>
</comment>
<evidence type="ECO:0000256" key="2">
    <source>
        <dbReference type="ARBA" id="ARBA00006856"/>
    </source>
</evidence>
<dbReference type="GO" id="GO:0003723">
    <property type="term" value="F:RNA binding"/>
    <property type="evidence" value="ECO:0007669"/>
    <property type="project" value="InterPro"/>
</dbReference>
<feature type="compositionally biased region" description="Polar residues" evidence="4">
    <location>
        <begin position="21"/>
        <end position="34"/>
    </location>
</feature>
<feature type="region of interest" description="Disordered" evidence="4">
    <location>
        <begin position="1"/>
        <end position="276"/>
    </location>
</feature>
<dbReference type="Gene3D" id="1.25.40.180">
    <property type="match status" value="1"/>
</dbReference>
<dbReference type="EMBL" id="KQ964252">
    <property type="protein sequence ID" value="KXJ90671.1"/>
    <property type="molecule type" value="Genomic_DNA"/>
</dbReference>
<dbReference type="InterPro" id="IPR003891">
    <property type="entry name" value="Initiation_fac_eIF4g_MI"/>
</dbReference>
<feature type="domain" description="MI" evidence="5">
    <location>
        <begin position="608"/>
        <end position="740"/>
    </location>
</feature>
<feature type="compositionally biased region" description="Low complexity" evidence="4">
    <location>
        <begin position="217"/>
        <end position="236"/>
    </location>
</feature>
<dbReference type="FunCoup" id="A0A136J0B7">
    <property type="interactions" value="598"/>
</dbReference>
<name>A0A136J0B7_9PEZI</name>